<evidence type="ECO:0000256" key="3">
    <source>
        <dbReference type="ARBA" id="ARBA00022478"/>
    </source>
</evidence>
<dbReference type="InterPro" id="IPR007083">
    <property type="entry name" value="RNA_pol_Rpb1_4"/>
</dbReference>
<evidence type="ECO:0000313" key="11">
    <source>
        <dbReference type="Proteomes" id="UP000005237"/>
    </source>
</evidence>
<evidence type="ECO:0000256" key="5">
    <source>
        <dbReference type="ARBA" id="ARBA00022695"/>
    </source>
</evidence>
<dbReference type="Pfam" id="PF04998">
    <property type="entry name" value="RNA_pol_Rpb1_5"/>
    <property type="match status" value="2"/>
</dbReference>
<evidence type="ECO:0000259" key="8">
    <source>
        <dbReference type="Pfam" id="PF04998"/>
    </source>
</evidence>
<feature type="domain" description="RNA polymerase Rpb1" evidence="9">
    <location>
        <begin position="497"/>
        <end position="562"/>
    </location>
</feature>
<keyword evidence="3" id="KW-0240">DNA-directed RNA polymerase</keyword>
<dbReference type="Gene3D" id="6.20.50.80">
    <property type="match status" value="1"/>
</dbReference>
<dbReference type="GO" id="GO:0003899">
    <property type="term" value="F:DNA-directed RNA polymerase activity"/>
    <property type="evidence" value="ECO:0007669"/>
    <property type="project" value="UniProtKB-EC"/>
</dbReference>
<comment type="similarity">
    <text evidence="1">Belongs to the RNA polymerase beta' chain family.</text>
</comment>
<evidence type="ECO:0000259" key="9">
    <source>
        <dbReference type="Pfam" id="PF05000"/>
    </source>
</evidence>
<accession>A0A8R1EDK6</accession>
<evidence type="ECO:0000313" key="10">
    <source>
        <dbReference type="EnsemblMetazoa" id="CJA31599.1"/>
    </source>
</evidence>
<name>A0A8R1EDK6_CAEJA</name>
<evidence type="ECO:0000256" key="7">
    <source>
        <dbReference type="SAM" id="MobiDB-lite"/>
    </source>
</evidence>
<dbReference type="InterPro" id="IPR038120">
    <property type="entry name" value="Rpb1_funnel_sf"/>
</dbReference>
<dbReference type="GO" id="GO:0006351">
    <property type="term" value="P:DNA-templated transcription"/>
    <property type="evidence" value="ECO:0007669"/>
    <property type="project" value="InterPro"/>
</dbReference>
<dbReference type="PANTHER" id="PTHR19376">
    <property type="entry name" value="DNA-DIRECTED RNA POLYMERASE"/>
    <property type="match status" value="1"/>
</dbReference>
<evidence type="ECO:0000256" key="4">
    <source>
        <dbReference type="ARBA" id="ARBA00022679"/>
    </source>
</evidence>
<dbReference type="SUPFAM" id="SSF64484">
    <property type="entry name" value="beta and beta-prime subunits of DNA dependent RNA-polymerase"/>
    <property type="match status" value="2"/>
</dbReference>
<evidence type="ECO:0000256" key="2">
    <source>
        <dbReference type="ARBA" id="ARBA00012418"/>
    </source>
</evidence>
<reference evidence="11" key="1">
    <citation type="submission" date="2010-08" db="EMBL/GenBank/DDBJ databases">
        <authorList>
            <consortium name="Caenorhabditis japonica Sequencing Consortium"/>
            <person name="Wilson R.K."/>
        </authorList>
    </citation>
    <scope>NUCLEOTIDE SEQUENCE [LARGE SCALE GENOMIC DNA]</scope>
    <source>
        <strain evidence="11">DF5081</strain>
    </source>
</reference>
<dbReference type="Proteomes" id="UP000005237">
    <property type="component" value="Unassembled WGS sequence"/>
</dbReference>
<reference evidence="10" key="2">
    <citation type="submission" date="2022-06" db="UniProtKB">
        <authorList>
            <consortium name="EnsemblMetazoa"/>
        </authorList>
    </citation>
    <scope>IDENTIFICATION</scope>
    <source>
        <strain evidence="10">DF5081</strain>
    </source>
</reference>
<dbReference type="Gene3D" id="6.10.250.2940">
    <property type="match status" value="1"/>
</dbReference>
<dbReference type="Gene3D" id="1.10.132.30">
    <property type="match status" value="1"/>
</dbReference>
<feature type="region of interest" description="Disordered" evidence="7">
    <location>
        <begin position="179"/>
        <end position="275"/>
    </location>
</feature>
<evidence type="ECO:0000256" key="1">
    <source>
        <dbReference type="ARBA" id="ARBA00006460"/>
    </source>
</evidence>
<dbReference type="PANTHER" id="PTHR19376:SF11">
    <property type="entry name" value="DNA-DIRECTED RNA POLYMERASE I SUBUNIT RPA1"/>
    <property type="match status" value="1"/>
</dbReference>
<keyword evidence="6" id="KW-0804">Transcription</keyword>
<evidence type="ECO:0000256" key="6">
    <source>
        <dbReference type="ARBA" id="ARBA00023163"/>
    </source>
</evidence>
<feature type="domain" description="RNA polymerase Rpb1" evidence="8">
    <location>
        <begin position="569"/>
        <end position="646"/>
    </location>
</feature>
<feature type="domain" description="RNA polymerase Rpb1" evidence="8">
    <location>
        <begin position="5"/>
        <end position="399"/>
    </location>
</feature>
<feature type="compositionally biased region" description="Basic and acidic residues" evidence="7">
    <location>
        <begin position="246"/>
        <end position="259"/>
    </location>
</feature>
<dbReference type="InterPro" id="IPR045867">
    <property type="entry name" value="DNA-dir_RpoC_beta_prime"/>
</dbReference>
<protein>
    <recommendedName>
        <fullName evidence="2">DNA-directed RNA polymerase</fullName>
        <ecNumber evidence="2">2.7.7.6</ecNumber>
    </recommendedName>
</protein>
<dbReference type="EC" id="2.7.7.6" evidence="2"/>
<keyword evidence="4" id="KW-0808">Transferase</keyword>
<sequence length="799" mass="89853">MRSLADPGENVGLLAAQSIGEPSTQMTLNTFHFAGRGEMNVTLGIPRLREILMTASKSIATPSASIAVIEGTPRERIDAIKRELDRVYLKQLLKNFSLEEKITLTQNQSLRRYHLRIELLAAEKREQGARHLKRSRIMEEIEKRFILRVAHAIKKKYTEISEYQQMSHRTMRQGNIAAGIDTQSNKTRGLQGPDNGDSSDEEAEGGREADAAEARLHQRHRDEAQDYEGEEEEQGAVREKDDEDVHMDSDAEEYVKKEGDEEMEDGEGSKKMTVNSSRIQAVQRLSENISNYTYDVKSNKWCEVVFELPLRNKTKMDVASIVEKEVDVFIIHQTAGIERCVETTEQKNGREMTLLQTQGVNLAAFFKHADVLDVNSVYSNDLNLILENYGVEACSKAITTYHGFTLGVADILVMKEADEKRKKAVLESRTIGNQVVRTAFGLADNASEAEIKRTLAATYCNPRGQGTDVKMLDFGMKQGIAKYNDAITKSCVPTGLVRLFPQNALQLMIQSGAKGSAVNAIQISGCLGQIELEGKRMAVTVAGRTLPSFRCFDPSPRAGGYIDQRFLTGMNPQELFFHTMAGREGLIDTAVKTSRSGYLQRCIIKHLEGIRVHYDSTVRDHDGSVIQFRYGEDGMDTTKATFLNNKTMPFLEDNLEAVTLASKPEGVADADFGIKETEKRYKKIVKWKKKAAKSGDTAKKTYFSAFTNFSAEHAGMEKKRILAMWFELSLEERAEYAKGMPRKCPEAVDEKYNPTCKLGALPEKMLDEIEGFCTRVKNNEEPKEILKKTLYWKGWWDGQ</sequence>
<feature type="compositionally biased region" description="Acidic residues" evidence="7">
    <location>
        <begin position="225"/>
        <end position="234"/>
    </location>
</feature>
<dbReference type="EnsemblMetazoa" id="CJA31599.1">
    <property type="protein sequence ID" value="CJA31599.1"/>
    <property type="gene ID" value="WBGene00207446"/>
</dbReference>
<keyword evidence="5" id="KW-0548">Nucleotidyltransferase</keyword>
<dbReference type="GO" id="GO:0003677">
    <property type="term" value="F:DNA binding"/>
    <property type="evidence" value="ECO:0007669"/>
    <property type="project" value="InterPro"/>
</dbReference>
<dbReference type="AlphaFoldDB" id="A0A8R1EDK6"/>
<dbReference type="InterPro" id="IPR007081">
    <property type="entry name" value="RNA_pol_Rpb1_5"/>
</dbReference>
<feature type="compositionally biased region" description="Basic and acidic residues" evidence="7">
    <location>
        <begin position="204"/>
        <end position="224"/>
    </location>
</feature>
<keyword evidence="11" id="KW-1185">Reference proteome</keyword>
<organism evidence="10 11">
    <name type="scientific">Caenorhabditis japonica</name>
    <dbReference type="NCBI Taxonomy" id="281687"/>
    <lineage>
        <taxon>Eukaryota</taxon>
        <taxon>Metazoa</taxon>
        <taxon>Ecdysozoa</taxon>
        <taxon>Nematoda</taxon>
        <taxon>Chromadorea</taxon>
        <taxon>Rhabditida</taxon>
        <taxon>Rhabditina</taxon>
        <taxon>Rhabditomorpha</taxon>
        <taxon>Rhabditoidea</taxon>
        <taxon>Rhabditidae</taxon>
        <taxon>Peloderinae</taxon>
        <taxon>Caenorhabditis</taxon>
    </lineage>
</organism>
<dbReference type="Pfam" id="PF05000">
    <property type="entry name" value="RNA_pol_Rpb1_4"/>
    <property type="match status" value="1"/>
</dbReference>
<proteinExistence type="inferred from homology"/>
<dbReference type="Gene3D" id="3.30.70.2850">
    <property type="match status" value="1"/>
</dbReference>
<dbReference type="GO" id="GO:0005736">
    <property type="term" value="C:RNA polymerase I complex"/>
    <property type="evidence" value="ECO:0007669"/>
    <property type="project" value="TreeGrafter"/>
</dbReference>
<dbReference type="FunFam" id="3.30.70.2850:FF:000010">
    <property type="entry name" value="DNA-directed RNA polymerase subunit"/>
    <property type="match status" value="1"/>
</dbReference>